<sequence>MLESVLTRIIYCLSEGAIIVLVCIIFSVFAAYLRSVILNVVAVRMVLRYIEALVSNMLVLASAGKMEDRVVKEMLDS</sequence>
<gene>
    <name evidence="2" type="ORF">DWX41_06445</name>
</gene>
<comment type="caution">
    <text evidence="2">The sequence shown here is derived from an EMBL/GenBank/DDBJ whole genome shotgun (WGS) entry which is preliminary data.</text>
</comment>
<feature type="transmembrane region" description="Helical" evidence="1">
    <location>
        <begin position="12"/>
        <end position="33"/>
    </location>
</feature>
<dbReference type="EMBL" id="QVIA01000006">
    <property type="protein sequence ID" value="RGC33249.1"/>
    <property type="molecule type" value="Genomic_DNA"/>
</dbReference>
<proteinExistence type="predicted"/>
<protein>
    <submittedName>
        <fullName evidence="2">Uncharacterized protein</fullName>
    </submittedName>
</protein>
<feature type="transmembrane region" description="Helical" evidence="1">
    <location>
        <begin position="45"/>
        <end position="64"/>
    </location>
</feature>
<reference evidence="2 3" key="1">
    <citation type="submission" date="2018-08" db="EMBL/GenBank/DDBJ databases">
        <title>A genome reference for cultivated species of the human gut microbiota.</title>
        <authorList>
            <person name="Zou Y."/>
            <person name="Xue W."/>
            <person name="Luo G."/>
        </authorList>
    </citation>
    <scope>NUCLEOTIDE SEQUENCE [LARGE SCALE GENOMIC DNA]</scope>
    <source>
        <strain evidence="2 3">AF19-21</strain>
    </source>
</reference>
<keyword evidence="1" id="KW-0472">Membrane</keyword>
<accession>A0A3E2WYE7</accession>
<keyword evidence="1" id="KW-0812">Transmembrane</keyword>
<evidence type="ECO:0000313" key="2">
    <source>
        <dbReference type="EMBL" id="RGC33249.1"/>
    </source>
</evidence>
<dbReference type="Proteomes" id="UP000261111">
    <property type="component" value="Unassembled WGS sequence"/>
</dbReference>
<organism evidence="2 3">
    <name type="scientific">Hungatella hathewayi</name>
    <dbReference type="NCBI Taxonomy" id="154046"/>
    <lineage>
        <taxon>Bacteria</taxon>
        <taxon>Bacillati</taxon>
        <taxon>Bacillota</taxon>
        <taxon>Clostridia</taxon>
        <taxon>Lachnospirales</taxon>
        <taxon>Lachnospiraceae</taxon>
        <taxon>Hungatella</taxon>
    </lineage>
</organism>
<name>A0A3E2WYE7_9FIRM</name>
<dbReference type="AlphaFoldDB" id="A0A3E2WYE7"/>
<dbReference type="RefSeq" id="WP_025655210.1">
    <property type="nucleotide sequence ID" value="NZ_QVIA01000006.1"/>
</dbReference>
<evidence type="ECO:0000256" key="1">
    <source>
        <dbReference type="SAM" id="Phobius"/>
    </source>
</evidence>
<evidence type="ECO:0000313" key="3">
    <source>
        <dbReference type="Proteomes" id="UP000261111"/>
    </source>
</evidence>
<keyword evidence="1" id="KW-1133">Transmembrane helix</keyword>